<evidence type="ECO:0000256" key="1">
    <source>
        <dbReference type="SAM" id="MobiDB-lite"/>
    </source>
</evidence>
<proteinExistence type="predicted"/>
<dbReference type="EMBL" id="BK015818">
    <property type="protein sequence ID" value="DAE26447.1"/>
    <property type="molecule type" value="Genomic_DNA"/>
</dbReference>
<name>A0A8S5R4S7_9CAUD</name>
<sequence>MYRTASRQSRIPVEAAQEASLANQAVVADESEPAAKSKK</sequence>
<protein>
    <submittedName>
        <fullName evidence="2">Uncharacterized protein</fullName>
    </submittedName>
</protein>
<organism evidence="2">
    <name type="scientific">Siphoviridae sp. ctr4Z12</name>
    <dbReference type="NCBI Taxonomy" id="2827280"/>
    <lineage>
        <taxon>Viruses</taxon>
        <taxon>Duplodnaviria</taxon>
        <taxon>Heunggongvirae</taxon>
        <taxon>Uroviricota</taxon>
        <taxon>Caudoviricetes</taxon>
    </lineage>
</organism>
<reference evidence="2" key="1">
    <citation type="journal article" date="2021" name="Proc. Natl. Acad. Sci. U.S.A.">
        <title>A Catalog of Tens of Thousands of Viruses from Human Metagenomes Reveals Hidden Associations with Chronic Diseases.</title>
        <authorList>
            <person name="Tisza M.J."/>
            <person name="Buck C.B."/>
        </authorList>
    </citation>
    <scope>NUCLEOTIDE SEQUENCE</scope>
    <source>
        <strain evidence="2">Ctr4Z12</strain>
    </source>
</reference>
<feature type="region of interest" description="Disordered" evidence="1">
    <location>
        <begin position="17"/>
        <end position="39"/>
    </location>
</feature>
<evidence type="ECO:0000313" key="2">
    <source>
        <dbReference type="EMBL" id="DAE26447.1"/>
    </source>
</evidence>
<accession>A0A8S5R4S7</accession>